<dbReference type="PANTHER" id="PTHR43663">
    <property type="entry name" value="CHROMATE TRANSPORT PROTEIN-RELATED"/>
    <property type="match status" value="1"/>
</dbReference>
<feature type="transmembrane region" description="Helical" evidence="7">
    <location>
        <begin position="81"/>
        <end position="102"/>
    </location>
</feature>
<proteinExistence type="inferred from homology"/>
<comment type="caution">
    <text evidence="8">The sequence shown here is derived from an EMBL/GenBank/DDBJ whole genome shotgun (WGS) entry which is preliminary data.</text>
</comment>
<reference evidence="8" key="1">
    <citation type="submission" date="2020-10" db="EMBL/GenBank/DDBJ databases">
        <authorList>
            <person name="Gilroy R."/>
        </authorList>
    </citation>
    <scope>NUCLEOTIDE SEQUENCE</scope>
    <source>
        <strain evidence="8">14700</strain>
    </source>
</reference>
<dbReference type="AlphaFoldDB" id="A0A9D9ND83"/>
<evidence type="ECO:0000256" key="1">
    <source>
        <dbReference type="ARBA" id="ARBA00004651"/>
    </source>
</evidence>
<dbReference type="EMBL" id="JADIMF010000057">
    <property type="protein sequence ID" value="MBO8468845.1"/>
    <property type="molecule type" value="Genomic_DNA"/>
</dbReference>
<evidence type="ECO:0000256" key="5">
    <source>
        <dbReference type="ARBA" id="ARBA00022989"/>
    </source>
</evidence>
<evidence type="ECO:0000256" key="3">
    <source>
        <dbReference type="ARBA" id="ARBA00022475"/>
    </source>
</evidence>
<keyword evidence="5 7" id="KW-1133">Transmembrane helix</keyword>
<dbReference type="Pfam" id="PF02417">
    <property type="entry name" value="Chromate_transp"/>
    <property type="match status" value="1"/>
</dbReference>
<comment type="subcellular location">
    <subcellularLocation>
        <location evidence="1">Cell membrane</location>
        <topology evidence="1">Multi-pass membrane protein</topology>
    </subcellularLocation>
</comment>
<evidence type="ECO:0000256" key="6">
    <source>
        <dbReference type="ARBA" id="ARBA00023136"/>
    </source>
</evidence>
<feature type="transmembrane region" description="Helical" evidence="7">
    <location>
        <begin position="12"/>
        <end position="33"/>
    </location>
</feature>
<name>A0A9D9ND83_9SPIO</name>
<accession>A0A9D9ND83</accession>
<dbReference type="InterPro" id="IPR052518">
    <property type="entry name" value="CHR_Transporter"/>
</dbReference>
<keyword evidence="3" id="KW-1003">Cell membrane</keyword>
<evidence type="ECO:0000313" key="9">
    <source>
        <dbReference type="Proteomes" id="UP000810292"/>
    </source>
</evidence>
<protein>
    <submittedName>
        <fullName evidence="8">Chromate transporter</fullName>
    </submittedName>
</protein>
<comment type="similarity">
    <text evidence="2">Belongs to the chromate ion transporter (CHR) (TC 2.A.51) family.</text>
</comment>
<keyword evidence="6 7" id="KW-0472">Membrane</keyword>
<evidence type="ECO:0000256" key="2">
    <source>
        <dbReference type="ARBA" id="ARBA00005262"/>
    </source>
</evidence>
<evidence type="ECO:0000256" key="4">
    <source>
        <dbReference type="ARBA" id="ARBA00022692"/>
    </source>
</evidence>
<gene>
    <name evidence="8" type="ORF">IAA72_03565</name>
</gene>
<feature type="transmembrane region" description="Helical" evidence="7">
    <location>
        <begin position="147"/>
        <end position="177"/>
    </location>
</feature>
<dbReference type="PANTHER" id="PTHR43663:SF2">
    <property type="entry name" value="CHROMATE TRANSPORT PROTEIN-RELATED"/>
    <property type="match status" value="1"/>
</dbReference>
<dbReference type="InterPro" id="IPR003370">
    <property type="entry name" value="Chromate_transpt"/>
</dbReference>
<feature type="transmembrane region" description="Helical" evidence="7">
    <location>
        <begin position="114"/>
        <end position="135"/>
    </location>
</feature>
<reference evidence="8" key="2">
    <citation type="journal article" date="2021" name="PeerJ">
        <title>Extensive microbial diversity within the chicken gut microbiome revealed by metagenomics and culture.</title>
        <authorList>
            <person name="Gilroy R."/>
            <person name="Ravi A."/>
            <person name="Getino M."/>
            <person name="Pursley I."/>
            <person name="Horton D.L."/>
            <person name="Alikhan N.F."/>
            <person name="Baker D."/>
            <person name="Gharbi K."/>
            <person name="Hall N."/>
            <person name="Watson M."/>
            <person name="Adriaenssens E.M."/>
            <person name="Foster-Nyarko E."/>
            <person name="Jarju S."/>
            <person name="Secka A."/>
            <person name="Antonio M."/>
            <person name="Oren A."/>
            <person name="Chaudhuri R.R."/>
            <person name="La Ragione R."/>
            <person name="Hildebrand F."/>
            <person name="Pallen M.J."/>
        </authorList>
    </citation>
    <scope>NUCLEOTIDE SEQUENCE</scope>
    <source>
        <strain evidence="8">14700</strain>
    </source>
</reference>
<keyword evidence="4 7" id="KW-0812">Transmembrane</keyword>
<dbReference type="Proteomes" id="UP000810292">
    <property type="component" value="Unassembled WGS sequence"/>
</dbReference>
<dbReference type="GO" id="GO:0015109">
    <property type="term" value="F:chromate transmembrane transporter activity"/>
    <property type="evidence" value="ECO:0007669"/>
    <property type="project" value="InterPro"/>
</dbReference>
<evidence type="ECO:0000256" key="7">
    <source>
        <dbReference type="SAM" id="Phobius"/>
    </source>
</evidence>
<organism evidence="8 9">
    <name type="scientific">Candidatus Ornithospirochaeta stercoravium</name>
    <dbReference type="NCBI Taxonomy" id="2840897"/>
    <lineage>
        <taxon>Bacteria</taxon>
        <taxon>Pseudomonadati</taxon>
        <taxon>Spirochaetota</taxon>
        <taxon>Spirochaetia</taxon>
        <taxon>Spirochaetales</taxon>
        <taxon>Spirochaetaceae</taxon>
        <taxon>Spirochaetaceae incertae sedis</taxon>
        <taxon>Candidatus Ornithospirochaeta</taxon>
    </lineage>
</organism>
<sequence>MNEKAHRYLTLFLTTLEISAFTFGGGYVIIPLMRKTFVGKLKWIEDGEMLDLAAIAQSSPGPIAVNAAILVGYKSGGVPGALLSILGAVLPPLVIISVISAFYQAFRSNRYVSLCMNAMSAGVAAVVIDVVISMVGDVLKMKRVLPVAMLIITFILVQFFNVNIMIMILVAGFVGYLDYLFSRRKAS</sequence>
<dbReference type="GO" id="GO:0005886">
    <property type="term" value="C:plasma membrane"/>
    <property type="evidence" value="ECO:0007669"/>
    <property type="project" value="UniProtKB-SubCell"/>
</dbReference>
<evidence type="ECO:0000313" key="8">
    <source>
        <dbReference type="EMBL" id="MBO8468845.1"/>
    </source>
</evidence>